<accession>A0A2M4DKP2</accession>
<evidence type="ECO:0000256" key="1">
    <source>
        <dbReference type="SAM" id="SignalP"/>
    </source>
</evidence>
<dbReference type="AlphaFoldDB" id="A0A2M4DKP2"/>
<dbReference type="EMBL" id="GGFL01013942">
    <property type="protein sequence ID" value="MBW78120.1"/>
    <property type="molecule type" value="Transcribed_RNA"/>
</dbReference>
<protein>
    <submittedName>
        <fullName evidence="2">Putative secreted protein</fullName>
    </submittedName>
</protein>
<keyword evidence="1" id="KW-0732">Signal</keyword>
<proteinExistence type="predicted"/>
<organism evidence="2">
    <name type="scientific">Anopheles darlingi</name>
    <name type="common">Mosquito</name>
    <dbReference type="NCBI Taxonomy" id="43151"/>
    <lineage>
        <taxon>Eukaryota</taxon>
        <taxon>Metazoa</taxon>
        <taxon>Ecdysozoa</taxon>
        <taxon>Arthropoda</taxon>
        <taxon>Hexapoda</taxon>
        <taxon>Insecta</taxon>
        <taxon>Pterygota</taxon>
        <taxon>Neoptera</taxon>
        <taxon>Endopterygota</taxon>
        <taxon>Diptera</taxon>
        <taxon>Nematocera</taxon>
        <taxon>Culicoidea</taxon>
        <taxon>Culicidae</taxon>
        <taxon>Anophelinae</taxon>
        <taxon>Anopheles</taxon>
    </lineage>
</organism>
<evidence type="ECO:0000313" key="2">
    <source>
        <dbReference type="EMBL" id="MBW78120.1"/>
    </source>
</evidence>
<feature type="chain" id="PRO_5014967133" evidence="1">
    <location>
        <begin position="21"/>
        <end position="70"/>
    </location>
</feature>
<feature type="signal peptide" evidence="1">
    <location>
        <begin position="1"/>
        <end position="20"/>
    </location>
</feature>
<reference evidence="2" key="1">
    <citation type="submission" date="2018-01" db="EMBL/GenBank/DDBJ databases">
        <title>An insight into the sialome of Amazonian anophelines.</title>
        <authorList>
            <person name="Ribeiro J.M."/>
            <person name="Scarpassa V."/>
            <person name="Calvo E."/>
        </authorList>
    </citation>
    <scope>NUCLEOTIDE SEQUENCE</scope>
</reference>
<name>A0A2M4DKP2_ANODA</name>
<sequence>MQELFCTVLVCRCCCWRCAAQVSNLFNHRLRATTEWRATDNKTNIVWGPLIHMCTRTSEREMMMKIWARG</sequence>